<dbReference type="AlphaFoldDB" id="G4CQ46"/>
<dbReference type="HOGENOM" id="CLU_3219136_0_0_4"/>
<comment type="caution">
    <text evidence="1">The sequence shown here is derived from an EMBL/GenBank/DDBJ whole genome shotgun (WGS) entry which is preliminary data.</text>
</comment>
<dbReference type="EMBL" id="AGAZ01000044">
    <property type="protein sequence ID" value="EGZ46774.1"/>
    <property type="molecule type" value="Genomic_DNA"/>
</dbReference>
<organism evidence="1 2">
    <name type="scientific">Neisseria wadsworthii 9715</name>
    <dbReference type="NCBI Taxonomy" id="1030841"/>
    <lineage>
        <taxon>Bacteria</taxon>
        <taxon>Pseudomonadati</taxon>
        <taxon>Pseudomonadota</taxon>
        <taxon>Betaproteobacteria</taxon>
        <taxon>Neisseriales</taxon>
        <taxon>Neisseriaceae</taxon>
        <taxon>Neisseria</taxon>
    </lineage>
</organism>
<proteinExistence type="predicted"/>
<dbReference type="Proteomes" id="UP000005336">
    <property type="component" value="Unassembled WGS sequence"/>
</dbReference>
<sequence>MLYEHPQKYPPNPHSRQAIWRAYYTQDKTTVTAYLPHSQACLST</sequence>
<accession>G4CQ46</accession>
<keyword evidence="2" id="KW-1185">Reference proteome</keyword>
<reference evidence="1 2" key="1">
    <citation type="submission" date="2011-06" db="EMBL/GenBank/DDBJ databases">
        <authorList>
            <person name="Muzny D."/>
            <person name="Qin X."/>
            <person name="Deng J."/>
            <person name="Jiang H."/>
            <person name="Liu Y."/>
            <person name="Qu J."/>
            <person name="Song X.-Z."/>
            <person name="Zhang L."/>
            <person name="Thornton R."/>
            <person name="Coyle M."/>
            <person name="Francisco L."/>
            <person name="Jackson L."/>
            <person name="Javaid M."/>
            <person name="Korchina V."/>
            <person name="Kovar C."/>
            <person name="Mata R."/>
            <person name="Mathew T."/>
            <person name="Ngo R."/>
            <person name="Nguyen L."/>
            <person name="Nguyen N."/>
            <person name="Okwuonu G."/>
            <person name="Ongeri F."/>
            <person name="Pham C."/>
            <person name="Simmons D."/>
            <person name="Wilczek-Boney K."/>
            <person name="Hale W."/>
            <person name="Jakkamsetti A."/>
            <person name="Pham P."/>
            <person name="Ruth R."/>
            <person name="San Lucas F."/>
            <person name="Warren J."/>
            <person name="Zhang J."/>
            <person name="Zhao Z."/>
            <person name="Zhou C."/>
            <person name="Zhu D."/>
            <person name="Lee S."/>
            <person name="Bess C."/>
            <person name="Blankenburg K."/>
            <person name="Forbes L."/>
            <person name="Fu Q."/>
            <person name="Gubbala S."/>
            <person name="Hirani K."/>
            <person name="Jayaseelan J.C."/>
            <person name="Lara F."/>
            <person name="Munidasa M."/>
            <person name="Palculict T."/>
            <person name="Patil S."/>
            <person name="Pu L.-L."/>
            <person name="Saada N."/>
            <person name="Tang L."/>
            <person name="Weissenberger G."/>
            <person name="Zhu Y."/>
            <person name="Hemphill L."/>
            <person name="Shang Y."/>
            <person name="Youmans B."/>
            <person name="Ayvaz T."/>
            <person name="Ross M."/>
            <person name="Santibanez J."/>
            <person name="Aqrawi P."/>
            <person name="Gross S."/>
            <person name="Joshi V."/>
            <person name="Fowler G."/>
            <person name="Nazareth L."/>
            <person name="Reid J."/>
            <person name="Worley K."/>
            <person name="Petrosino J."/>
            <person name="Highlander S."/>
            <person name="Gibbs R."/>
        </authorList>
    </citation>
    <scope>NUCLEOTIDE SEQUENCE [LARGE SCALE GENOMIC DNA]</scope>
    <source>
        <strain evidence="1 2">9715</strain>
    </source>
</reference>
<evidence type="ECO:0000313" key="1">
    <source>
        <dbReference type="EMBL" id="EGZ46774.1"/>
    </source>
</evidence>
<name>G4CQ46_9NEIS</name>
<dbReference type="PATRIC" id="fig|1030841.3.peg.1184"/>
<gene>
    <name evidence="1" type="ORF">HMPREF9370_1206</name>
</gene>
<protein>
    <submittedName>
        <fullName evidence="1">Uncharacterized protein</fullName>
    </submittedName>
</protein>
<evidence type="ECO:0000313" key="2">
    <source>
        <dbReference type="Proteomes" id="UP000005336"/>
    </source>
</evidence>